<evidence type="ECO:0000313" key="4">
    <source>
        <dbReference type="Proteomes" id="UP000199659"/>
    </source>
</evidence>
<dbReference type="EMBL" id="FOYZ01000004">
    <property type="protein sequence ID" value="SFR72749.1"/>
    <property type="molecule type" value="Genomic_DNA"/>
</dbReference>
<sequence>MKRRLLPILIILNIFYNALFSPNSSILVKAADPGNNTMEHPKENEERSQNRITKTEPEPTAFPPVGPVYMPVFPILPSSPPYHSVVPEKPVIPQKPVVPPIETTEPNTTTSETAESKSAYLSQVTVAPTKETIYLAQTSKLSLRYPKQLSIGDIKITYTSNDKNILSVSKKGVVTAKHAGIGKITATISICGKSKRVVSRIVVKKPYISFTKKVSSLSVRKTYTFQAVGFGYADPVQYSVSDQRIASINKISGKFTAKRKGTVYVIAKTGSSLKKYKVRIK</sequence>
<organism evidence="3 4">
    <name type="scientific">Anaeromicropila populeti</name>
    <dbReference type="NCBI Taxonomy" id="37658"/>
    <lineage>
        <taxon>Bacteria</taxon>
        <taxon>Bacillati</taxon>
        <taxon>Bacillota</taxon>
        <taxon>Clostridia</taxon>
        <taxon>Lachnospirales</taxon>
        <taxon>Lachnospiraceae</taxon>
        <taxon>Anaeromicropila</taxon>
    </lineage>
</organism>
<reference evidence="3 4" key="1">
    <citation type="submission" date="2016-10" db="EMBL/GenBank/DDBJ databases">
        <authorList>
            <person name="de Groot N.N."/>
        </authorList>
    </citation>
    <scope>NUCLEOTIDE SEQUENCE [LARGE SCALE GENOMIC DNA]</scope>
    <source>
        <strain evidence="3 4">743A</strain>
    </source>
</reference>
<dbReference type="STRING" id="37658.SAMN05661086_01345"/>
<evidence type="ECO:0000259" key="2">
    <source>
        <dbReference type="SMART" id="SM00635"/>
    </source>
</evidence>
<feature type="compositionally biased region" description="Basic and acidic residues" evidence="1">
    <location>
        <begin position="39"/>
        <end position="57"/>
    </location>
</feature>
<dbReference type="InterPro" id="IPR008964">
    <property type="entry name" value="Invasin/intimin_cell_adhesion"/>
</dbReference>
<dbReference type="SUPFAM" id="SSF49373">
    <property type="entry name" value="Invasin/intimin cell-adhesion fragments"/>
    <property type="match status" value="2"/>
</dbReference>
<name>A0A1I6J1D9_9FIRM</name>
<feature type="domain" description="BIG2" evidence="2">
    <location>
        <begin position="204"/>
        <end position="279"/>
    </location>
</feature>
<dbReference type="Gene3D" id="2.60.40.1080">
    <property type="match status" value="2"/>
</dbReference>
<evidence type="ECO:0000313" key="3">
    <source>
        <dbReference type="EMBL" id="SFR72749.1"/>
    </source>
</evidence>
<feature type="domain" description="BIG2" evidence="2">
    <location>
        <begin position="120"/>
        <end position="198"/>
    </location>
</feature>
<keyword evidence="4" id="KW-1185">Reference proteome</keyword>
<evidence type="ECO:0000256" key="1">
    <source>
        <dbReference type="SAM" id="MobiDB-lite"/>
    </source>
</evidence>
<proteinExistence type="predicted"/>
<accession>A0A1I6J1D9</accession>
<dbReference type="Proteomes" id="UP000199659">
    <property type="component" value="Unassembled WGS sequence"/>
</dbReference>
<dbReference type="SMART" id="SM00635">
    <property type="entry name" value="BID_2"/>
    <property type="match status" value="2"/>
</dbReference>
<protein>
    <submittedName>
        <fullName evidence="3">Ig-like domain (Group 2)</fullName>
    </submittedName>
</protein>
<feature type="region of interest" description="Disordered" evidence="1">
    <location>
        <begin position="32"/>
        <end position="63"/>
    </location>
</feature>
<dbReference type="OrthoDB" id="9762689at2"/>
<dbReference type="Pfam" id="PF02368">
    <property type="entry name" value="Big_2"/>
    <property type="match status" value="1"/>
</dbReference>
<dbReference type="AlphaFoldDB" id="A0A1I6J1D9"/>
<gene>
    <name evidence="3" type="ORF">SAMN05661086_01345</name>
</gene>
<dbReference type="InterPro" id="IPR003343">
    <property type="entry name" value="Big_2"/>
</dbReference>
<dbReference type="RefSeq" id="WP_092559924.1">
    <property type="nucleotide sequence ID" value="NZ_FOYZ01000004.1"/>
</dbReference>